<gene>
    <name evidence="2" type="ORF">CQA01_22240</name>
</gene>
<proteinExistence type="predicted"/>
<sequence length="192" mass="21799">MRLIIATILAFTLTSTVFATAPVENPIVTLEKVGDNKFQLKYLEIPEGKVTVAIKDKTNRIIFRDVIDAEKVFYKNYNLNKLDIGSYQLEVFNGKDGKLSDFDIVLDSQEMEKTFFARMIELNDKTLALTMSNLNGAKKSIEIYDNGNLIYEEAITGLTFGKKFKFTNLESLKNIDVKIVEENGEGKFIFVN</sequence>
<evidence type="ECO:0000256" key="1">
    <source>
        <dbReference type="SAM" id="SignalP"/>
    </source>
</evidence>
<keyword evidence="1" id="KW-0732">Signal</keyword>
<reference evidence="2 3" key="1">
    <citation type="submission" date="2019-07" db="EMBL/GenBank/DDBJ databases">
        <title>Whole genome shotgun sequence of Cyclobacterium qasimii NBRC 106168.</title>
        <authorList>
            <person name="Hosoyama A."/>
            <person name="Uohara A."/>
            <person name="Ohji S."/>
            <person name="Ichikawa N."/>
        </authorList>
    </citation>
    <scope>NUCLEOTIDE SEQUENCE [LARGE SCALE GENOMIC DNA]</scope>
    <source>
        <strain evidence="2 3">NBRC 106168</strain>
    </source>
</reference>
<comment type="caution">
    <text evidence="2">The sequence shown here is derived from an EMBL/GenBank/DDBJ whole genome shotgun (WGS) entry which is preliminary data.</text>
</comment>
<keyword evidence="3" id="KW-1185">Reference proteome</keyword>
<feature type="chain" id="PRO_5022209716" description="Auto-transporter adhesin head GIN domain-containing protein" evidence="1">
    <location>
        <begin position="20"/>
        <end position="192"/>
    </location>
</feature>
<dbReference type="EMBL" id="BJYV01000009">
    <property type="protein sequence ID" value="GEO21690.1"/>
    <property type="molecule type" value="Genomic_DNA"/>
</dbReference>
<evidence type="ECO:0000313" key="3">
    <source>
        <dbReference type="Proteomes" id="UP000321301"/>
    </source>
</evidence>
<evidence type="ECO:0008006" key="4">
    <source>
        <dbReference type="Google" id="ProtNLM"/>
    </source>
</evidence>
<dbReference type="AlphaFoldDB" id="A0A512CC50"/>
<name>A0A512CC50_9BACT</name>
<evidence type="ECO:0000313" key="2">
    <source>
        <dbReference type="EMBL" id="GEO21690.1"/>
    </source>
</evidence>
<dbReference type="RefSeq" id="WP_040416999.1">
    <property type="nucleotide sequence ID" value="NZ_BJYV01000009.1"/>
</dbReference>
<organism evidence="2 3">
    <name type="scientific">Cyclobacterium qasimii</name>
    <dbReference type="NCBI Taxonomy" id="1350429"/>
    <lineage>
        <taxon>Bacteria</taxon>
        <taxon>Pseudomonadati</taxon>
        <taxon>Bacteroidota</taxon>
        <taxon>Cytophagia</taxon>
        <taxon>Cytophagales</taxon>
        <taxon>Cyclobacteriaceae</taxon>
        <taxon>Cyclobacterium</taxon>
    </lineage>
</organism>
<feature type="signal peptide" evidence="1">
    <location>
        <begin position="1"/>
        <end position="19"/>
    </location>
</feature>
<protein>
    <recommendedName>
        <fullName evidence="4">Auto-transporter adhesin head GIN domain-containing protein</fullName>
    </recommendedName>
</protein>
<dbReference type="Proteomes" id="UP000321301">
    <property type="component" value="Unassembled WGS sequence"/>
</dbReference>
<accession>A0A512CC50</accession>